<reference evidence="1" key="1">
    <citation type="submission" date="2016-10" db="EMBL/GenBank/DDBJ databases">
        <authorList>
            <person name="Benchimol M."/>
            <person name="Almeida L.G."/>
            <person name="Vasconcelos A.T."/>
            <person name="Perreira-Neves A."/>
            <person name="Rosa I.A."/>
            <person name="Tasca T."/>
            <person name="Bogo M.R."/>
            <person name="de Souza W."/>
        </authorList>
    </citation>
    <scope>NUCLEOTIDE SEQUENCE [LARGE SCALE GENOMIC DNA]</scope>
    <source>
        <strain evidence="1">K</strain>
    </source>
</reference>
<dbReference type="EMBL" id="MLAK01000751">
    <property type="protein sequence ID" value="OHT05606.1"/>
    <property type="molecule type" value="Genomic_DNA"/>
</dbReference>
<protein>
    <submittedName>
        <fullName evidence="1">Uncharacterized protein</fullName>
    </submittedName>
</protein>
<dbReference type="GeneID" id="94839713"/>
<gene>
    <name evidence="1" type="ORF">TRFO_26545</name>
</gene>
<dbReference type="OrthoDB" id="10492255at2759"/>
<organism evidence="1 2">
    <name type="scientific">Tritrichomonas foetus</name>
    <dbReference type="NCBI Taxonomy" id="1144522"/>
    <lineage>
        <taxon>Eukaryota</taxon>
        <taxon>Metamonada</taxon>
        <taxon>Parabasalia</taxon>
        <taxon>Tritrichomonadida</taxon>
        <taxon>Tritrichomonadidae</taxon>
        <taxon>Tritrichomonas</taxon>
    </lineage>
</organism>
<keyword evidence="2" id="KW-1185">Reference proteome</keyword>
<proteinExistence type="predicted"/>
<dbReference type="RefSeq" id="XP_068358742.1">
    <property type="nucleotide sequence ID" value="XM_068505009.1"/>
</dbReference>
<evidence type="ECO:0000313" key="2">
    <source>
        <dbReference type="Proteomes" id="UP000179807"/>
    </source>
</evidence>
<dbReference type="VEuPathDB" id="TrichDB:TRFO_26545"/>
<evidence type="ECO:0000313" key="1">
    <source>
        <dbReference type="EMBL" id="OHT05606.1"/>
    </source>
</evidence>
<accession>A0A1J4K7C8</accession>
<comment type="caution">
    <text evidence="1">The sequence shown here is derived from an EMBL/GenBank/DDBJ whole genome shotgun (WGS) entry which is preliminary data.</text>
</comment>
<dbReference type="Proteomes" id="UP000179807">
    <property type="component" value="Unassembled WGS sequence"/>
</dbReference>
<name>A0A1J4K7C8_9EUKA</name>
<dbReference type="AlphaFoldDB" id="A0A1J4K7C8"/>
<sequence length="370" mass="42397">MILTKFNDIIILLPFYLQSLQLISTSNHKKMNFHRKLRPYTTCDIKCLFHSFRLNSHKKFEMTTQNPGQNKPEDKGVKLLKLEIGEQDPITNSLVSLEMQDTHRTGFRKSKGRKKSCDKIFSKIRSSYIDEVDKSKLRGLPRRSLANDLDLAAFCRNQESDDDEIESNSSKRDENVVKMLDLKIGEQDPTTNSLVALEMQDTKKIGFRRKCGRKKSIDRIFGNMKQVHIVHEFDKSPLKGMPRRSLASNLDPSILKCDFLESDDEDLENGQENKDDNVVKLLSLDIGEKNPATNSLVALEMQDTKRTGFKKAAQRKKSIDRIFGKIESVSVLRGVDPEKMASVPRRSLAADFDISKMMLSESDDYDEEQE</sequence>